<feature type="compositionally biased region" description="Low complexity" evidence="1">
    <location>
        <begin position="193"/>
        <end position="218"/>
    </location>
</feature>
<dbReference type="AlphaFoldDB" id="V9Z0K7"/>
<sequence>MLSAQPPQALCAPAAVPERVRVAPAGQWVSTTSGRFAPDGFSWMQAVCWSYLEDTYRRTRGHGPRKVGETTLRVAAELARLAPCRPGVDFLARVLKLSERTIQYHLAILRESGLLAYRSKGTRVSGEGGQASEFVWIIPRAFDAALHLVTRTCERLVRALTGIGDEGRALMKRLAKMAQKIMRRPRRSRRSGTRSSRTTRCTPMGGSSDGSSSAGGTSLPPESKLESGKRTSPNPKKSKGKVRRTLNQTGRRFQLARELIQKVDWLRGCSVARIAWVIRDVADAGFSAEEVQAWIHFRGEPTLVRRASGLLATLLNGAHRLLDTQEKRGLAVAQWHAAEEAARRHRIQSVRQRNERFDGDWQAPRSAAVQRMVAEAIAATATPSTPGEALPDLAGPQDLTAEELQVMRQTAWAEFMHGDTSLVTSAVEVFGRDAAESMYGTALVQRVLGLSGHSTLMSLGRR</sequence>
<name>V9Z0K7_9ACTN</name>
<evidence type="ECO:0000313" key="2">
    <source>
        <dbReference type="EMBL" id="AHE39120.1"/>
    </source>
</evidence>
<proteinExistence type="predicted"/>
<protein>
    <submittedName>
        <fullName evidence="2">Uncharacterized protein</fullName>
    </submittedName>
</protein>
<gene>
    <name evidence="2" type="ORF">pFRL3_343</name>
</gene>
<dbReference type="RefSeq" id="WP_024126501.1">
    <property type="nucleotide sequence ID" value="NC_023283.1"/>
</dbReference>
<geneLocation type="plasmid" evidence="2">
    <name>pFRL3</name>
</geneLocation>
<dbReference type="EMBL" id="KF602048">
    <property type="protein sequence ID" value="AHE39120.1"/>
    <property type="molecule type" value="Genomic_DNA"/>
</dbReference>
<feature type="compositionally biased region" description="Basic residues" evidence="1">
    <location>
        <begin position="178"/>
        <end position="192"/>
    </location>
</feature>
<feature type="region of interest" description="Disordered" evidence="1">
    <location>
        <begin position="178"/>
        <end position="248"/>
    </location>
</feature>
<accession>V9Z0K7</accession>
<organism evidence="2">
    <name type="scientific">Streptomyces sp. FR1</name>
    <dbReference type="NCBI Taxonomy" id="349971"/>
    <lineage>
        <taxon>Bacteria</taxon>
        <taxon>Bacillati</taxon>
        <taxon>Actinomycetota</taxon>
        <taxon>Actinomycetes</taxon>
        <taxon>Kitasatosporales</taxon>
        <taxon>Streptomycetaceae</taxon>
        <taxon>Streptomyces</taxon>
    </lineage>
</organism>
<evidence type="ECO:0000256" key="1">
    <source>
        <dbReference type="SAM" id="MobiDB-lite"/>
    </source>
</evidence>
<dbReference type="Gene3D" id="1.10.10.10">
    <property type="entry name" value="Winged helix-like DNA-binding domain superfamily/Winged helix DNA-binding domain"/>
    <property type="match status" value="1"/>
</dbReference>
<reference evidence="2" key="1">
    <citation type="submission" date="2013-09" db="EMBL/GenBank/DDBJ databases">
        <title>Complete nucleotide sequence of Streptomyces linear plasmid pFRL3.</title>
        <authorList>
            <person name="Chen Z."/>
            <person name="Fang P."/>
            <person name="Qin Z."/>
        </authorList>
    </citation>
    <scope>NUCLEOTIDE SEQUENCE</scope>
    <source>
        <plasmid evidence="2">pFRL3</plasmid>
    </source>
</reference>
<keyword evidence="2" id="KW-0614">Plasmid</keyword>
<dbReference type="InterPro" id="IPR036388">
    <property type="entry name" value="WH-like_DNA-bd_sf"/>
</dbReference>